<dbReference type="Proteomes" id="UP000812440">
    <property type="component" value="Chromosome 8_10"/>
</dbReference>
<comment type="caution">
    <text evidence="4">The sequence shown here is derived from an EMBL/GenBank/DDBJ whole genome shotgun (WGS) entry which is preliminary data.</text>
</comment>
<keyword evidence="5" id="KW-1185">Reference proteome</keyword>
<dbReference type="EMBL" id="JAACNH010000003">
    <property type="protein sequence ID" value="KAG8449982.1"/>
    <property type="molecule type" value="Genomic_DNA"/>
</dbReference>
<dbReference type="AlphaFoldDB" id="A0A8T2K052"/>
<feature type="domain" description="LysM" evidence="3">
    <location>
        <begin position="37"/>
        <end position="81"/>
    </location>
</feature>
<dbReference type="PANTHER" id="PTHR20932:SF2">
    <property type="entry name" value="AND PUTATIVE PEPTIDOGLYCAN-BINDING DOMAIN-CONTAINING PROTEIN 1-RELATED"/>
    <property type="match status" value="1"/>
</dbReference>
<feature type="region of interest" description="Disordered" evidence="2">
    <location>
        <begin position="90"/>
        <end position="118"/>
    </location>
</feature>
<evidence type="ECO:0000259" key="3">
    <source>
        <dbReference type="PROSITE" id="PS51782"/>
    </source>
</evidence>
<dbReference type="InterPro" id="IPR018392">
    <property type="entry name" value="LysM"/>
</dbReference>
<dbReference type="InterPro" id="IPR036779">
    <property type="entry name" value="LysM_dom_sf"/>
</dbReference>
<feature type="compositionally biased region" description="Polar residues" evidence="2">
    <location>
        <begin position="169"/>
        <end position="189"/>
    </location>
</feature>
<dbReference type="SUPFAM" id="SSF54106">
    <property type="entry name" value="LysM domain"/>
    <property type="match status" value="1"/>
</dbReference>
<dbReference type="Gene3D" id="3.10.350.10">
    <property type="entry name" value="LysM domain"/>
    <property type="match status" value="1"/>
</dbReference>
<name>A0A8T2K052_9PIPI</name>
<dbReference type="CDD" id="cd00118">
    <property type="entry name" value="LysM"/>
    <property type="match status" value="1"/>
</dbReference>
<proteinExistence type="predicted"/>
<feature type="compositionally biased region" description="Basic and acidic residues" evidence="2">
    <location>
        <begin position="107"/>
        <end position="118"/>
    </location>
</feature>
<sequence length="215" mass="24124">MASQPCLGDTGLLHGTRTRSYGSLIQSNYSTAQIRKIQHLVQPGDTLQGLSLKYGVTMEQIKRANRLYTNDSIFLKKYLNIPVLADQSESTNKLNSQEDVEGSAENQSEKGEKEKIRHRTVPKDEMSVIDYMTRMDTRIRVSKRAAVKKIRDGGSFTTEDEETPGTGSGYQEPNPNRSAHQSPQTQQRSLLGPVPLTITTRASTIRDHEDEIFKL</sequence>
<dbReference type="SMART" id="SM00257">
    <property type="entry name" value="LysM"/>
    <property type="match status" value="1"/>
</dbReference>
<dbReference type="InterPro" id="IPR045030">
    <property type="entry name" value="LYSM1-4"/>
</dbReference>
<organism evidence="4 5">
    <name type="scientific">Hymenochirus boettgeri</name>
    <name type="common">Congo dwarf clawed frog</name>
    <dbReference type="NCBI Taxonomy" id="247094"/>
    <lineage>
        <taxon>Eukaryota</taxon>
        <taxon>Metazoa</taxon>
        <taxon>Chordata</taxon>
        <taxon>Craniata</taxon>
        <taxon>Vertebrata</taxon>
        <taxon>Euteleostomi</taxon>
        <taxon>Amphibia</taxon>
        <taxon>Batrachia</taxon>
        <taxon>Anura</taxon>
        <taxon>Pipoidea</taxon>
        <taxon>Pipidae</taxon>
        <taxon>Pipinae</taxon>
        <taxon>Hymenochirus</taxon>
    </lineage>
</organism>
<dbReference type="PANTHER" id="PTHR20932">
    <property type="entry name" value="LYSM AND PUTATIVE PEPTIDOGLYCAN-BINDING DOMAIN-CONTAINING PROTEIN"/>
    <property type="match status" value="1"/>
</dbReference>
<accession>A0A8T2K052</accession>
<dbReference type="PROSITE" id="PS51782">
    <property type="entry name" value="LYSM"/>
    <property type="match status" value="1"/>
</dbReference>
<dbReference type="Pfam" id="PF01476">
    <property type="entry name" value="LysM"/>
    <property type="match status" value="1"/>
</dbReference>
<evidence type="ECO:0000256" key="1">
    <source>
        <dbReference type="ARBA" id="ARBA00040996"/>
    </source>
</evidence>
<feature type="region of interest" description="Disordered" evidence="2">
    <location>
        <begin position="144"/>
        <end position="203"/>
    </location>
</feature>
<evidence type="ECO:0000313" key="4">
    <source>
        <dbReference type="EMBL" id="KAG8449982.1"/>
    </source>
</evidence>
<dbReference type="OrthoDB" id="2107166at2759"/>
<gene>
    <name evidence="4" type="ORF">GDO86_016606</name>
</gene>
<reference evidence="4" key="1">
    <citation type="thesis" date="2020" institute="ProQuest LLC" country="789 East Eisenhower Parkway, Ann Arbor, MI, USA">
        <title>Comparative Genomics and Chromosome Evolution.</title>
        <authorList>
            <person name="Mudd A.B."/>
        </authorList>
    </citation>
    <scope>NUCLEOTIDE SEQUENCE</scope>
    <source>
        <strain evidence="4">Female2</strain>
        <tissue evidence="4">Blood</tissue>
    </source>
</reference>
<evidence type="ECO:0000256" key="2">
    <source>
        <dbReference type="SAM" id="MobiDB-lite"/>
    </source>
</evidence>
<protein>
    <recommendedName>
        <fullName evidence="1">LysM and putative peptidoglycan-binding domain-containing protein 1</fullName>
    </recommendedName>
</protein>
<evidence type="ECO:0000313" key="5">
    <source>
        <dbReference type="Proteomes" id="UP000812440"/>
    </source>
</evidence>